<dbReference type="InterPro" id="IPR036046">
    <property type="entry name" value="Acylphosphatase-like_dom_sf"/>
</dbReference>
<feature type="active site" evidence="1">
    <location>
        <position position="19"/>
    </location>
</feature>
<dbReference type="PROSITE" id="PS00150">
    <property type="entry name" value="ACYLPHOSPHATASE_1"/>
    <property type="match status" value="1"/>
</dbReference>
<evidence type="ECO:0000256" key="1">
    <source>
        <dbReference type="PROSITE-ProRule" id="PRU00520"/>
    </source>
</evidence>
<feature type="active site" evidence="1">
    <location>
        <position position="37"/>
    </location>
</feature>
<feature type="domain" description="Acylphosphatase-like" evidence="4">
    <location>
        <begin position="4"/>
        <end position="91"/>
    </location>
</feature>
<dbReference type="AlphaFoldDB" id="A0A523BCR4"/>
<dbReference type="PRINTS" id="PR00112">
    <property type="entry name" value="ACYLPHPHTASE"/>
</dbReference>
<comment type="caution">
    <text evidence="5">The sequence shown here is derived from an EMBL/GenBank/DDBJ whole genome shotgun (WGS) entry which is preliminary data.</text>
</comment>
<keyword evidence="1 2" id="KW-0378">Hydrolase</keyword>
<reference evidence="5 6" key="1">
    <citation type="journal article" date="2019" name="Nat. Microbiol.">
        <title>Expanding anaerobic alkane metabolism in the domain of Archaea.</title>
        <authorList>
            <person name="Wang Y."/>
            <person name="Wegener G."/>
            <person name="Hou J."/>
            <person name="Wang F."/>
            <person name="Xiao X."/>
        </authorList>
    </citation>
    <scope>NUCLEOTIDE SEQUENCE [LARGE SCALE GENOMIC DNA]</scope>
    <source>
        <strain evidence="5">WYZ-LMO10</strain>
    </source>
</reference>
<accession>A0A523BCR4</accession>
<evidence type="ECO:0000259" key="4">
    <source>
        <dbReference type="PROSITE" id="PS51160"/>
    </source>
</evidence>
<name>A0A523BCR4_9CREN</name>
<protein>
    <recommendedName>
        <fullName evidence="1 2">Acylphosphatase</fullName>
        <ecNumber evidence="1 2">3.6.1.7</ecNumber>
    </recommendedName>
</protein>
<dbReference type="EC" id="3.6.1.7" evidence="1 2"/>
<dbReference type="PROSITE" id="PS51160">
    <property type="entry name" value="ACYLPHOSPHATASE_3"/>
    <property type="match status" value="1"/>
</dbReference>
<dbReference type="PROSITE" id="PS00151">
    <property type="entry name" value="ACYLPHOSPHATASE_2"/>
    <property type="match status" value="1"/>
</dbReference>
<dbReference type="Pfam" id="PF00708">
    <property type="entry name" value="Acylphosphatase"/>
    <property type="match status" value="1"/>
</dbReference>
<dbReference type="EMBL" id="QNVH01000032">
    <property type="protein sequence ID" value="TDA38652.1"/>
    <property type="molecule type" value="Genomic_DNA"/>
</dbReference>
<evidence type="ECO:0000313" key="5">
    <source>
        <dbReference type="EMBL" id="TDA38652.1"/>
    </source>
</evidence>
<dbReference type="InterPro" id="IPR020456">
    <property type="entry name" value="Acylphosphatase"/>
</dbReference>
<dbReference type="Gene3D" id="3.30.70.100">
    <property type="match status" value="1"/>
</dbReference>
<dbReference type="SUPFAM" id="SSF54975">
    <property type="entry name" value="Acylphosphatase/BLUF domain-like"/>
    <property type="match status" value="1"/>
</dbReference>
<dbReference type="InterPro" id="IPR001792">
    <property type="entry name" value="Acylphosphatase-like_dom"/>
</dbReference>
<dbReference type="Proteomes" id="UP000315399">
    <property type="component" value="Unassembled WGS sequence"/>
</dbReference>
<evidence type="ECO:0000256" key="3">
    <source>
        <dbReference type="RuleBase" id="RU004168"/>
    </source>
</evidence>
<dbReference type="PANTHER" id="PTHR47268:SF4">
    <property type="entry name" value="ACYLPHOSPHATASE"/>
    <property type="match status" value="1"/>
</dbReference>
<evidence type="ECO:0000256" key="2">
    <source>
        <dbReference type="RuleBase" id="RU000553"/>
    </source>
</evidence>
<comment type="similarity">
    <text evidence="3">Belongs to the acylphosphatase family.</text>
</comment>
<dbReference type="InterPro" id="IPR017968">
    <property type="entry name" value="Acylphosphatase_CS"/>
</dbReference>
<dbReference type="GO" id="GO:0003998">
    <property type="term" value="F:acylphosphatase activity"/>
    <property type="evidence" value="ECO:0007669"/>
    <property type="project" value="UniProtKB-EC"/>
</dbReference>
<organism evidence="5 6">
    <name type="scientific">Thermoproteota archaeon</name>
    <dbReference type="NCBI Taxonomy" id="2056631"/>
    <lineage>
        <taxon>Archaea</taxon>
        <taxon>Thermoproteota</taxon>
    </lineage>
</organism>
<evidence type="ECO:0000313" key="6">
    <source>
        <dbReference type="Proteomes" id="UP000315399"/>
    </source>
</evidence>
<sequence>MLSRARITIYGVVQGVGFRYFTLRIARKLGLVGYVQNLTNGSVEIMVEGEKRTILKLIEEVRIGPPGASVENLKITWETPKGDYKDFLILR</sequence>
<proteinExistence type="inferred from homology"/>
<comment type="catalytic activity">
    <reaction evidence="1 2">
        <text>an acyl phosphate + H2O = a carboxylate + phosphate + H(+)</text>
        <dbReference type="Rhea" id="RHEA:14965"/>
        <dbReference type="ChEBI" id="CHEBI:15377"/>
        <dbReference type="ChEBI" id="CHEBI:15378"/>
        <dbReference type="ChEBI" id="CHEBI:29067"/>
        <dbReference type="ChEBI" id="CHEBI:43474"/>
        <dbReference type="ChEBI" id="CHEBI:59918"/>
        <dbReference type="EC" id="3.6.1.7"/>
    </reaction>
</comment>
<gene>
    <name evidence="5" type="ORF">DSO08_03865</name>
</gene>
<dbReference type="PANTHER" id="PTHR47268">
    <property type="entry name" value="ACYLPHOSPHATASE"/>
    <property type="match status" value="1"/>
</dbReference>